<dbReference type="RefSeq" id="WP_131330964.1">
    <property type="nucleotide sequence ID" value="NZ_CP044016.1"/>
</dbReference>
<organism evidence="4 5">
    <name type="scientific">Rhizosphaericola mali</name>
    <dbReference type="NCBI Taxonomy" id="2545455"/>
    <lineage>
        <taxon>Bacteria</taxon>
        <taxon>Pseudomonadati</taxon>
        <taxon>Bacteroidota</taxon>
        <taxon>Chitinophagia</taxon>
        <taxon>Chitinophagales</taxon>
        <taxon>Chitinophagaceae</taxon>
        <taxon>Rhizosphaericola</taxon>
    </lineage>
</organism>
<gene>
    <name evidence="4" type="ORF">E0W69_015525</name>
</gene>
<dbReference type="OrthoDB" id="2352823at2"/>
<name>A0A5P2G5P2_9BACT</name>
<dbReference type="Proteomes" id="UP000292424">
    <property type="component" value="Chromosome"/>
</dbReference>
<dbReference type="Gene3D" id="3.40.630.30">
    <property type="match status" value="1"/>
</dbReference>
<dbReference type="GO" id="GO:0016747">
    <property type="term" value="F:acyltransferase activity, transferring groups other than amino-acyl groups"/>
    <property type="evidence" value="ECO:0007669"/>
    <property type="project" value="InterPro"/>
</dbReference>
<dbReference type="AlphaFoldDB" id="A0A5P2G5P2"/>
<sequence length="144" mass="16614">MELIFKIFEYNSPDYVQQVALRSAVLRAPLGLKFSPADLEKDAENIMFGAFLDNEILGCCQFKILNETQVQLRQMAVDPAIQGQSIGRRLVAYAEEYAKRHRYKCIELHARKVAMLFYQKLGYMAVGEEFEEVGIPHFCMEKQL</sequence>
<evidence type="ECO:0000313" key="4">
    <source>
        <dbReference type="EMBL" id="QES90008.1"/>
    </source>
</evidence>
<dbReference type="InterPro" id="IPR000182">
    <property type="entry name" value="GNAT_dom"/>
</dbReference>
<dbReference type="PANTHER" id="PTHR43877:SF2">
    <property type="entry name" value="AMINOALKYLPHOSPHONATE N-ACETYLTRANSFERASE-RELATED"/>
    <property type="match status" value="1"/>
</dbReference>
<dbReference type="Pfam" id="PF13673">
    <property type="entry name" value="Acetyltransf_10"/>
    <property type="match status" value="1"/>
</dbReference>
<dbReference type="EMBL" id="CP044016">
    <property type="protein sequence ID" value="QES90008.1"/>
    <property type="molecule type" value="Genomic_DNA"/>
</dbReference>
<dbReference type="CDD" id="cd04301">
    <property type="entry name" value="NAT_SF"/>
    <property type="match status" value="1"/>
</dbReference>
<dbReference type="InterPro" id="IPR016181">
    <property type="entry name" value="Acyl_CoA_acyltransferase"/>
</dbReference>
<evidence type="ECO:0000259" key="3">
    <source>
        <dbReference type="PROSITE" id="PS51186"/>
    </source>
</evidence>
<keyword evidence="2" id="KW-0012">Acyltransferase</keyword>
<keyword evidence="5" id="KW-1185">Reference proteome</keyword>
<feature type="domain" description="N-acetyltransferase" evidence="3">
    <location>
        <begin position="5"/>
        <end position="144"/>
    </location>
</feature>
<keyword evidence="1 4" id="KW-0808">Transferase</keyword>
<dbReference type="PANTHER" id="PTHR43877">
    <property type="entry name" value="AMINOALKYLPHOSPHONATE N-ACETYLTRANSFERASE-RELATED-RELATED"/>
    <property type="match status" value="1"/>
</dbReference>
<dbReference type="KEGG" id="arac:E0W69_015525"/>
<protein>
    <submittedName>
        <fullName evidence="4">GNAT family N-acetyltransferase</fullName>
    </submittedName>
</protein>
<dbReference type="SUPFAM" id="SSF55729">
    <property type="entry name" value="Acyl-CoA N-acyltransferases (Nat)"/>
    <property type="match status" value="1"/>
</dbReference>
<proteinExistence type="predicted"/>
<accession>A0A5P2G5P2</accession>
<reference evidence="4 5" key="1">
    <citation type="submission" date="2019-09" db="EMBL/GenBank/DDBJ databases">
        <title>Complete genome sequence of Arachidicoccus sp. B3-10 isolated from apple orchard soil.</title>
        <authorList>
            <person name="Kim H.S."/>
            <person name="Han K.-I."/>
            <person name="Suh M.K."/>
            <person name="Lee K.C."/>
            <person name="Eom M.K."/>
            <person name="Kim J.-S."/>
            <person name="Kang S.W."/>
            <person name="Sin Y."/>
            <person name="Lee J.-S."/>
        </authorList>
    </citation>
    <scope>NUCLEOTIDE SEQUENCE [LARGE SCALE GENOMIC DNA]</scope>
    <source>
        <strain evidence="4 5">B3-10</strain>
    </source>
</reference>
<evidence type="ECO:0000313" key="5">
    <source>
        <dbReference type="Proteomes" id="UP000292424"/>
    </source>
</evidence>
<dbReference type="InterPro" id="IPR050832">
    <property type="entry name" value="Bact_Acetyltransf"/>
</dbReference>
<evidence type="ECO:0000256" key="2">
    <source>
        <dbReference type="ARBA" id="ARBA00023315"/>
    </source>
</evidence>
<dbReference type="PROSITE" id="PS51186">
    <property type="entry name" value="GNAT"/>
    <property type="match status" value="1"/>
</dbReference>
<evidence type="ECO:0000256" key="1">
    <source>
        <dbReference type="ARBA" id="ARBA00022679"/>
    </source>
</evidence>